<protein>
    <submittedName>
        <fullName evidence="2">Uncharacterized protein</fullName>
    </submittedName>
</protein>
<dbReference type="PhylomeDB" id="A0A0G4G2W0"/>
<organism evidence="2">
    <name type="scientific">Chromera velia CCMP2878</name>
    <dbReference type="NCBI Taxonomy" id="1169474"/>
    <lineage>
        <taxon>Eukaryota</taxon>
        <taxon>Sar</taxon>
        <taxon>Alveolata</taxon>
        <taxon>Colpodellida</taxon>
        <taxon>Chromeraceae</taxon>
        <taxon>Chromera</taxon>
    </lineage>
</organism>
<evidence type="ECO:0000313" key="2">
    <source>
        <dbReference type="EMBL" id="CEM22039.1"/>
    </source>
</evidence>
<sequence>MRHEAKSLDEWLRTFCSTALKRALTLGRGEAPRNRVAEKAYELFKNCRVSVLQVKEGRTVKMRLQCQGTCRTEKGARKEFGALSHKVLSSLPEVALIHVPFIVLKGKRHNTLHHQAYIEQLTWFGGAWKAYQRTLHARWASASSAASAESSPPSMEVAESPGRGESFTNEERVVIVDGNGKDVVTIETEPPIHDSHARDPGLRVFPPSAVVSPPSAAATVFGVGGRQDVFSPSAAATGF</sequence>
<dbReference type="VEuPathDB" id="CryptoDB:Cvel_4071"/>
<feature type="compositionally biased region" description="Low complexity" evidence="1">
    <location>
        <begin position="144"/>
        <end position="161"/>
    </location>
</feature>
<reference evidence="2" key="1">
    <citation type="submission" date="2014-11" db="EMBL/GenBank/DDBJ databases">
        <authorList>
            <person name="Otto D Thomas"/>
            <person name="Naeem Raeece"/>
        </authorList>
    </citation>
    <scope>NUCLEOTIDE SEQUENCE</scope>
</reference>
<proteinExistence type="predicted"/>
<name>A0A0G4G2W0_9ALVE</name>
<gene>
    <name evidence="2" type="ORF">Cvel_4071</name>
</gene>
<dbReference type="EMBL" id="CDMZ01000816">
    <property type="protein sequence ID" value="CEM22039.1"/>
    <property type="molecule type" value="Genomic_DNA"/>
</dbReference>
<feature type="region of interest" description="Disordered" evidence="1">
    <location>
        <begin position="144"/>
        <end position="166"/>
    </location>
</feature>
<dbReference type="AlphaFoldDB" id="A0A0G4G2W0"/>
<accession>A0A0G4G2W0</accession>
<evidence type="ECO:0000256" key="1">
    <source>
        <dbReference type="SAM" id="MobiDB-lite"/>
    </source>
</evidence>